<dbReference type="PANTHER" id="PTHR12143:SF39">
    <property type="entry name" value="SECRETED PROTEIN"/>
    <property type="match status" value="1"/>
</dbReference>
<dbReference type="Gene3D" id="1.20.1050.60">
    <property type="entry name" value="alpha-1,2-mannosidase"/>
    <property type="match status" value="1"/>
</dbReference>
<feature type="domain" description="SLH" evidence="3">
    <location>
        <begin position="1088"/>
        <end position="1150"/>
    </location>
</feature>
<feature type="domain" description="SLH" evidence="3">
    <location>
        <begin position="1016"/>
        <end position="1083"/>
    </location>
</feature>
<feature type="chain" id="PRO_5041630193" description="SLH domain-containing protein" evidence="2">
    <location>
        <begin position="34"/>
        <end position="1150"/>
    </location>
</feature>
<name>A0AA37XCE7_9MICO</name>
<evidence type="ECO:0000256" key="2">
    <source>
        <dbReference type="SAM" id="SignalP"/>
    </source>
</evidence>
<protein>
    <recommendedName>
        <fullName evidence="3">SLH domain-containing protein</fullName>
    </recommendedName>
</protein>
<dbReference type="EMBL" id="BSUM01000001">
    <property type="protein sequence ID" value="GMA33477.1"/>
    <property type="molecule type" value="Genomic_DNA"/>
</dbReference>
<dbReference type="GO" id="GO:0005975">
    <property type="term" value="P:carbohydrate metabolic process"/>
    <property type="evidence" value="ECO:0007669"/>
    <property type="project" value="InterPro"/>
</dbReference>
<proteinExistence type="predicted"/>
<keyword evidence="2" id="KW-0732">Signal</keyword>
<dbReference type="GO" id="GO:0006516">
    <property type="term" value="P:glycoprotein catabolic process"/>
    <property type="evidence" value="ECO:0007669"/>
    <property type="project" value="TreeGrafter"/>
</dbReference>
<dbReference type="Gene3D" id="1.20.1610.10">
    <property type="entry name" value="alpha-1,2-mannosidases domains"/>
    <property type="match status" value="1"/>
</dbReference>
<dbReference type="InterPro" id="IPR014718">
    <property type="entry name" value="GH-type_carb-bd"/>
</dbReference>
<dbReference type="InterPro" id="IPR005887">
    <property type="entry name" value="GH92_a_mannosidase_put"/>
</dbReference>
<evidence type="ECO:0000313" key="5">
    <source>
        <dbReference type="EMBL" id="GMA33477.1"/>
    </source>
</evidence>
<organism evidence="4 6">
    <name type="scientific">Litorihabitans aurantiacus</name>
    <dbReference type="NCBI Taxonomy" id="1930061"/>
    <lineage>
        <taxon>Bacteria</taxon>
        <taxon>Bacillati</taxon>
        <taxon>Actinomycetota</taxon>
        <taxon>Actinomycetes</taxon>
        <taxon>Micrococcales</taxon>
        <taxon>Beutenbergiaceae</taxon>
        <taxon>Litorihabitans</taxon>
    </lineage>
</organism>
<evidence type="ECO:0000256" key="1">
    <source>
        <dbReference type="SAM" id="MobiDB-lite"/>
    </source>
</evidence>
<dbReference type="InterPro" id="IPR050883">
    <property type="entry name" value="PNGase"/>
</dbReference>
<dbReference type="Proteomes" id="UP001157161">
    <property type="component" value="Unassembled WGS sequence"/>
</dbReference>
<gene>
    <name evidence="4" type="ORF">GCM10025875_00230</name>
    <name evidence="5" type="ORF">GCM10025875_34690</name>
</gene>
<dbReference type="PROSITE" id="PS51272">
    <property type="entry name" value="SLH"/>
    <property type="match status" value="3"/>
</dbReference>
<dbReference type="GO" id="GO:0030246">
    <property type="term" value="F:carbohydrate binding"/>
    <property type="evidence" value="ECO:0007669"/>
    <property type="project" value="InterPro"/>
</dbReference>
<reference evidence="4" key="1">
    <citation type="journal article" date="2014" name="Int. J. Syst. Evol. Microbiol.">
        <title>Complete genome sequence of Corynebacterium casei LMG S-19264T (=DSM 44701T), isolated from a smear-ripened cheese.</title>
        <authorList>
            <consortium name="US DOE Joint Genome Institute (JGI-PGF)"/>
            <person name="Walter F."/>
            <person name="Albersmeier A."/>
            <person name="Kalinowski J."/>
            <person name="Ruckert C."/>
        </authorList>
    </citation>
    <scope>NUCLEOTIDE SEQUENCE</scope>
    <source>
        <strain evidence="4">NBRC 112290</strain>
    </source>
</reference>
<dbReference type="Gene3D" id="2.70.98.10">
    <property type="match status" value="1"/>
</dbReference>
<dbReference type="SUPFAM" id="SSF48208">
    <property type="entry name" value="Six-hairpin glycosidases"/>
    <property type="match status" value="1"/>
</dbReference>
<evidence type="ECO:0000313" key="6">
    <source>
        <dbReference type="Proteomes" id="UP001157161"/>
    </source>
</evidence>
<dbReference type="InterPro" id="IPR041371">
    <property type="entry name" value="GH92_N"/>
</dbReference>
<dbReference type="InterPro" id="IPR012939">
    <property type="entry name" value="Glyco_hydro_92"/>
</dbReference>
<dbReference type="InterPro" id="IPR008928">
    <property type="entry name" value="6-hairpin_glycosidase_sf"/>
</dbReference>
<dbReference type="Pfam" id="PF07971">
    <property type="entry name" value="Glyco_hydro_92"/>
    <property type="match status" value="1"/>
</dbReference>
<keyword evidence="6" id="KW-1185">Reference proteome</keyword>
<dbReference type="Pfam" id="PF00395">
    <property type="entry name" value="SLH"/>
    <property type="match status" value="1"/>
</dbReference>
<dbReference type="NCBIfam" id="TIGR01180">
    <property type="entry name" value="aman2_put"/>
    <property type="match status" value="1"/>
</dbReference>
<reference evidence="4" key="2">
    <citation type="submission" date="2023-02" db="EMBL/GenBank/DDBJ databases">
        <authorList>
            <person name="Sun Q."/>
            <person name="Mori K."/>
        </authorList>
    </citation>
    <scope>NUCLEOTIDE SEQUENCE</scope>
    <source>
        <strain evidence="4">NBRC 112290</strain>
    </source>
</reference>
<feature type="region of interest" description="Disordered" evidence="1">
    <location>
        <begin position="607"/>
        <end position="628"/>
    </location>
</feature>
<dbReference type="Pfam" id="PF17678">
    <property type="entry name" value="Glyco_hydro_92N"/>
    <property type="match status" value="1"/>
</dbReference>
<dbReference type="GO" id="GO:0005829">
    <property type="term" value="C:cytosol"/>
    <property type="evidence" value="ECO:0007669"/>
    <property type="project" value="TreeGrafter"/>
</dbReference>
<dbReference type="Gene3D" id="3.30.2080.10">
    <property type="entry name" value="GH92 mannosidase domain"/>
    <property type="match status" value="1"/>
</dbReference>
<evidence type="ECO:0000313" key="4">
    <source>
        <dbReference type="EMBL" id="GMA30031.1"/>
    </source>
</evidence>
<dbReference type="AlphaFoldDB" id="A0AA37XCE7"/>
<dbReference type="InterPro" id="IPR001119">
    <property type="entry name" value="SLH_dom"/>
</dbReference>
<dbReference type="GO" id="GO:0000224">
    <property type="term" value="F:peptide-N4-(N-acetyl-beta-glucosaminyl)asparagine amidase activity"/>
    <property type="evidence" value="ECO:0007669"/>
    <property type="project" value="TreeGrafter"/>
</dbReference>
<accession>A0AA37XCE7</accession>
<feature type="signal peptide" evidence="2">
    <location>
        <begin position="1"/>
        <end position="33"/>
    </location>
</feature>
<dbReference type="EMBL" id="BSUM01000001">
    <property type="protein sequence ID" value="GMA30031.1"/>
    <property type="molecule type" value="Genomic_DNA"/>
</dbReference>
<evidence type="ECO:0000259" key="3">
    <source>
        <dbReference type="PROSITE" id="PS51272"/>
    </source>
</evidence>
<dbReference type="PANTHER" id="PTHR12143">
    <property type="entry name" value="PEPTIDE N-GLYCANASE PNGASE -RELATED"/>
    <property type="match status" value="1"/>
</dbReference>
<comment type="caution">
    <text evidence="4">The sequence shown here is derived from an EMBL/GenBank/DDBJ whole genome shotgun (WGS) entry which is preliminary data.</text>
</comment>
<dbReference type="RefSeq" id="WP_284248449.1">
    <property type="nucleotide sequence ID" value="NZ_BSUM01000001.1"/>
</dbReference>
<sequence>MSAAVATRAVRRARRARLAVAPIAALAVGATLALVPTGAATAEPAPENPSALVNTFIGSRGEGNTFPGATAPFGMTQVSPTTAWFSGYAYDDPTIYGFSTQNLSGAGCWEQGGVLPIQPTTGSVGPGATFDTGDAATFDYRSYGSGYTHEGEVGEAGYYRTMLTSFGGIDVETTATTRVGLQRYTFPATPEANLFLNVGQANGVAGRADAQMKIRSSSIEIGDDGVITGEAEAQGFCSGQGYTYTQYFALRVDGDVTGSGTWDARGAQAGRPAVANDAQGLAGAWLTLDTTTDRTVQVSTAISYTSVEGARRNLAAEGETADGALVPFDEVRERTQADWDAELSRIRVHGGSDDDRTVFYTALYHALTQPSIGTDVDGRYVGLDGREHVADGWEYYQYFSLWDTYRTQNQLLAAFWPERARDLGRSVLAIDAQAGWLPRWSYASYETNTMTGDPAGPYLADLWRYGAIDAEGDPGAVVLPAAETLAGEDVALDAATAYAAMVRNATELPPADSQFAGRSGNASFIADGFIRHEPGVAKKGMSDDRQRAGSATLEYAVGECAVAVVADDLGIEADARRHADRAGNWRNVWDPSVTHGGFTGFPRARVSPTQWSPSAPEASGSDSNGFEEGTPWQYQFSTMQDPEGFAAQVGGREQALERLDTFFETPGILDGSDGWLTHARSSWVTGALDYSGSKYNPNNEPDLHAPLYYSYLGEPAKASAVVRTAQRLFTNGPAGVTGNDDLGTMSAWYVLTSLGLYPGLPGTGELLVTSPRFERIEITLPDAPDLVIVADGASGDELQMVDGVSLGGDAVTRSHLTIEEVLAGGEVRVDLTSETTSPWGTGPGDAPVSRCSTVAQLRAAEGRVVGVEGLTGAVGTLTGAEAAVPADATARLDWEDGTSTAVAIGDGLARPLEVTTPVLAGPGERRGELVVTRADGGEIARTPFAYTVSLVSPFSDVATGDQFASDIIWAHDRGITRGWAESDGTATYRPLAPIARDVMAAFLFRLADESDYVEPAVSPFVDVATTDQFYREIAWLAERGISTGWERADGAREFRPLEPIARDAMAAFLYRLAGSSGDDGDGGGDAAGVSPFVDVAVTDRFATEMIWLHDTGIATGWEGNDGTRRYEPLRPIARDAMAAFLHRFDERERD</sequence>
<feature type="domain" description="SLH" evidence="3">
    <location>
        <begin position="950"/>
        <end position="1015"/>
    </location>
</feature>